<comment type="caution">
    <text evidence="2">The sequence shown here is derived from an EMBL/GenBank/DDBJ whole genome shotgun (WGS) entry which is preliminary data.</text>
</comment>
<protein>
    <submittedName>
        <fullName evidence="2">Uncharacterized protein</fullName>
    </submittedName>
</protein>
<dbReference type="AlphaFoldDB" id="A0A9P7MSA7"/>
<sequence length="124" mass="13835">MFSQEGFTNGFKAGHGPLATQFKASEFFVDVFKGKATRTVIGSYMHVFVNIAENPFCELADGLTSIKTQKFGGLDCIGYWRFLFPLFPSYFLRIQVNLSKLDEASATSPTRTIRNMEMLNAGLS</sequence>
<dbReference type="EMBL" id="SRPR01000181">
    <property type="protein sequence ID" value="KAG5957086.1"/>
    <property type="molecule type" value="Genomic_DNA"/>
</dbReference>
<accession>A0A9P7MSA7</accession>
<dbReference type="Proteomes" id="UP000784919">
    <property type="component" value="Unassembled WGS sequence"/>
</dbReference>
<evidence type="ECO:0000313" key="2">
    <source>
        <dbReference type="EMBL" id="KAG5968724.1"/>
    </source>
</evidence>
<dbReference type="Proteomes" id="UP000742024">
    <property type="component" value="Unassembled WGS sequence"/>
</dbReference>
<keyword evidence="3" id="KW-1185">Reference proteome</keyword>
<organism evidence="2 4">
    <name type="scientific">Claviceps arundinis</name>
    <dbReference type="NCBI Taxonomy" id="1623583"/>
    <lineage>
        <taxon>Eukaryota</taxon>
        <taxon>Fungi</taxon>
        <taxon>Dikarya</taxon>
        <taxon>Ascomycota</taxon>
        <taxon>Pezizomycotina</taxon>
        <taxon>Sordariomycetes</taxon>
        <taxon>Hypocreomycetidae</taxon>
        <taxon>Hypocreales</taxon>
        <taxon>Clavicipitaceae</taxon>
        <taxon>Claviceps</taxon>
    </lineage>
</organism>
<gene>
    <name evidence="2" type="ORF">E4U56_000267</name>
    <name evidence="1" type="ORF">E4U57_002048</name>
</gene>
<evidence type="ECO:0000313" key="1">
    <source>
        <dbReference type="EMBL" id="KAG5957086.1"/>
    </source>
</evidence>
<name>A0A9P7MSA7_9HYPO</name>
<proteinExistence type="predicted"/>
<evidence type="ECO:0000313" key="4">
    <source>
        <dbReference type="Proteomes" id="UP000784919"/>
    </source>
</evidence>
<evidence type="ECO:0000313" key="3">
    <source>
        <dbReference type="Proteomes" id="UP000742024"/>
    </source>
</evidence>
<dbReference type="EMBL" id="SRPS01000102">
    <property type="protein sequence ID" value="KAG5968724.1"/>
    <property type="molecule type" value="Genomic_DNA"/>
</dbReference>
<reference evidence="2 3" key="1">
    <citation type="journal article" date="2020" name="bioRxiv">
        <title>Whole genome comparisons of ergot fungi reveals the divergence and evolution of species within the genus Claviceps are the result of varying mechanisms driving genome evolution and host range expansion.</title>
        <authorList>
            <person name="Wyka S.A."/>
            <person name="Mondo S.J."/>
            <person name="Liu M."/>
            <person name="Dettman J."/>
            <person name="Nalam V."/>
            <person name="Broders K.D."/>
        </authorList>
    </citation>
    <scope>NUCLEOTIDE SEQUENCE</scope>
    <source>
        <strain evidence="2">CCC 1102</strain>
        <strain evidence="1 3">LM583</strain>
    </source>
</reference>